<feature type="region of interest" description="Disordered" evidence="1">
    <location>
        <begin position="71"/>
        <end position="91"/>
    </location>
</feature>
<dbReference type="AlphaFoldDB" id="A0A319E8U6"/>
<feature type="compositionally biased region" description="Polar residues" evidence="1">
    <location>
        <begin position="225"/>
        <end position="239"/>
    </location>
</feature>
<sequence>MANGGSGPLLITDQSRAWNRGCVRIRSPYRQNASAINASRELPQPTCTAPTSDRSRRRLLQIRLHQRRVGRDEYRHQPQRNHAGPNVIPCLGLRGPSVSKLSDRDESTANCHGRQTALGCERAAPCADGKPVGHHPVDHPWPYMMAANNDSIRMMGKNARASSAAPLSPKIPIANPRPRKERACDWADGRPQDWSQSPYSHDACALFQGHHVHDGARSDRERTDATNAGQQVEDNQLRQAAQLRINAQDRRSQEPSVSSWYEIGHDA</sequence>
<dbReference type="VEuPathDB" id="FungiDB:BO78DRAFT_420495"/>
<organism evidence="2 3">
    <name type="scientific">Aspergillus sclerotiicarbonarius (strain CBS 121057 / IBT 28362)</name>
    <dbReference type="NCBI Taxonomy" id="1448318"/>
    <lineage>
        <taxon>Eukaryota</taxon>
        <taxon>Fungi</taxon>
        <taxon>Dikarya</taxon>
        <taxon>Ascomycota</taxon>
        <taxon>Pezizomycotina</taxon>
        <taxon>Eurotiomycetes</taxon>
        <taxon>Eurotiomycetidae</taxon>
        <taxon>Eurotiales</taxon>
        <taxon>Aspergillaceae</taxon>
        <taxon>Aspergillus</taxon>
        <taxon>Aspergillus subgen. Circumdati</taxon>
    </lineage>
</organism>
<feature type="compositionally biased region" description="Basic and acidic residues" evidence="1">
    <location>
        <begin position="213"/>
        <end position="224"/>
    </location>
</feature>
<evidence type="ECO:0000313" key="2">
    <source>
        <dbReference type="EMBL" id="PYI04535.1"/>
    </source>
</evidence>
<name>A0A319E8U6_ASPSB</name>
<dbReference type="EMBL" id="KZ826367">
    <property type="protein sequence ID" value="PYI04535.1"/>
    <property type="molecule type" value="Genomic_DNA"/>
</dbReference>
<gene>
    <name evidence="2" type="ORF">BO78DRAFT_420495</name>
</gene>
<feature type="region of interest" description="Disordered" evidence="1">
    <location>
        <begin position="34"/>
        <end position="55"/>
    </location>
</feature>
<dbReference type="Proteomes" id="UP000248423">
    <property type="component" value="Unassembled WGS sequence"/>
</dbReference>
<evidence type="ECO:0000256" key="1">
    <source>
        <dbReference type="SAM" id="MobiDB-lite"/>
    </source>
</evidence>
<reference evidence="2 3" key="1">
    <citation type="submission" date="2018-02" db="EMBL/GenBank/DDBJ databases">
        <title>The genomes of Aspergillus section Nigri reveals drivers in fungal speciation.</title>
        <authorList>
            <consortium name="DOE Joint Genome Institute"/>
            <person name="Vesth T.C."/>
            <person name="Nybo J."/>
            <person name="Theobald S."/>
            <person name="Brandl J."/>
            <person name="Frisvad J.C."/>
            <person name="Nielsen K.F."/>
            <person name="Lyhne E.K."/>
            <person name="Kogle M.E."/>
            <person name="Kuo A."/>
            <person name="Riley R."/>
            <person name="Clum A."/>
            <person name="Nolan M."/>
            <person name="Lipzen A."/>
            <person name="Salamov A."/>
            <person name="Henrissat B."/>
            <person name="Wiebenga A."/>
            <person name="De vries R.P."/>
            <person name="Grigoriev I.V."/>
            <person name="Mortensen U.H."/>
            <person name="Andersen M.R."/>
            <person name="Baker S.E."/>
        </authorList>
    </citation>
    <scope>NUCLEOTIDE SEQUENCE [LARGE SCALE GENOMIC DNA]</scope>
    <source>
        <strain evidence="2 3">CBS 121057</strain>
    </source>
</reference>
<proteinExistence type="predicted"/>
<accession>A0A319E8U6</accession>
<evidence type="ECO:0000313" key="3">
    <source>
        <dbReference type="Proteomes" id="UP000248423"/>
    </source>
</evidence>
<feature type="region of interest" description="Disordered" evidence="1">
    <location>
        <begin position="213"/>
        <end position="267"/>
    </location>
</feature>
<keyword evidence="3" id="KW-1185">Reference proteome</keyword>
<feature type="region of interest" description="Disordered" evidence="1">
    <location>
        <begin position="160"/>
        <end position="184"/>
    </location>
</feature>
<protein>
    <submittedName>
        <fullName evidence="2">Uncharacterized protein</fullName>
    </submittedName>
</protein>